<dbReference type="Proteomes" id="UP000266861">
    <property type="component" value="Unassembled WGS sequence"/>
</dbReference>
<proteinExistence type="predicted"/>
<evidence type="ECO:0000313" key="1">
    <source>
        <dbReference type="EMBL" id="RHZ72527.1"/>
    </source>
</evidence>
<dbReference type="AlphaFoldDB" id="A0A397ICI7"/>
<comment type="caution">
    <text evidence="1">The sequence shown here is derived from an EMBL/GenBank/DDBJ whole genome shotgun (WGS) entry which is preliminary data.</text>
</comment>
<gene>
    <name evidence="1" type="ORF">Glove_242g12</name>
</gene>
<dbReference type="EMBL" id="PQFF01000224">
    <property type="protein sequence ID" value="RHZ72527.1"/>
    <property type="molecule type" value="Genomic_DNA"/>
</dbReference>
<sequence>MSRKRQKTSSVTVFSRVKEHENVFHVDNGLLFDRQNLTKESLKQLNMMYFNLDY</sequence>
<keyword evidence="2" id="KW-1185">Reference proteome</keyword>
<reference evidence="1 2" key="1">
    <citation type="submission" date="2018-08" db="EMBL/GenBank/DDBJ databases">
        <title>Genome and evolution of the arbuscular mycorrhizal fungus Diversispora epigaea (formerly Glomus versiforme) and its bacterial endosymbionts.</title>
        <authorList>
            <person name="Sun X."/>
            <person name="Fei Z."/>
            <person name="Harrison M."/>
        </authorList>
    </citation>
    <scope>NUCLEOTIDE SEQUENCE [LARGE SCALE GENOMIC DNA]</scope>
    <source>
        <strain evidence="1 2">IT104</strain>
    </source>
</reference>
<name>A0A397ICI7_9GLOM</name>
<organism evidence="1 2">
    <name type="scientific">Diversispora epigaea</name>
    <dbReference type="NCBI Taxonomy" id="1348612"/>
    <lineage>
        <taxon>Eukaryota</taxon>
        <taxon>Fungi</taxon>
        <taxon>Fungi incertae sedis</taxon>
        <taxon>Mucoromycota</taxon>
        <taxon>Glomeromycotina</taxon>
        <taxon>Glomeromycetes</taxon>
        <taxon>Diversisporales</taxon>
        <taxon>Diversisporaceae</taxon>
        <taxon>Diversispora</taxon>
    </lineage>
</organism>
<evidence type="ECO:0000313" key="2">
    <source>
        <dbReference type="Proteomes" id="UP000266861"/>
    </source>
</evidence>
<protein>
    <submittedName>
        <fullName evidence="1">Uncharacterized protein</fullName>
    </submittedName>
</protein>
<accession>A0A397ICI7</accession>